<organism evidence="2 3">
    <name type="scientific">Pedobacter ureilyticus</name>
    <dbReference type="NCBI Taxonomy" id="1393051"/>
    <lineage>
        <taxon>Bacteria</taxon>
        <taxon>Pseudomonadati</taxon>
        <taxon>Bacteroidota</taxon>
        <taxon>Sphingobacteriia</taxon>
        <taxon>Sphingobacteriales</taxon>
        <taxon>Sphingobacteriaceae</taxon>
        <taxon>Pedobacter</taxon>
    </lineage>
</organism>
<feature type="domain" description="DUF5689" evidence="1">
    <location>
        <begin position="41"/>
        <end position="231"/>
    </location>
</feature>
<evidence type="ECO:0000313" key="2">
    <source>
        <dbReference type="EMBL" id="MFN0256710.1"/>
    </source>
</evidence>
<reference evidence="2 3" key="1">
    <citation type="submission" date="2024-12" db="EMBL/GenBank/DDBJ databases">
        <authorList>
            <person name="Hu S."/>
        </authorList>
    </citation>
    <scope>NUCLEOTIDE SEQUENCE [LARGE SCALE GENOMIC DNA]</scope>
    <source>
        <strain evidence="2 3">THG-T11</strain>
    </source>
</reference>
<dbReference type="RefSeq" id="WP_138723797.1">
    <property type="nucleotide sequence ID" value="NZ_SSHJ02000007.1"/>
</dbReference>
<accession>A0ABW9J9B2</accession>
<sequence>MKTTIKIFFTFCIGLAFVSSCKKNDYESGGEVSPVIYMSFVKALHNGDDVVLSKDKLMGATQIAGVVISDRTSGNFNANEIVVQNTARGKISGLIFKFTDNNVNINYGDSVKIDIENCILYRESGAMKVKGTNLNFSKVTKVSSDKQVVPRIVSLTQLYSEFLNYENTLVEIANVAFSDLVSGQTYAGDVKMGEEANVFIYLSTKTNANFAQNSLPLLASFRGIPTYYNATSNYYNTAKLLFKMRNEDDAFNETGATYAKFPENFELTPASEKANYLMPAINDVVVFNTGAWRIYQGIIGNVVNVDKFNPMGKQAIRMKDQLTEDAFLEMNFDLLSGASKVTFSYGVPTLGSITASTFDLEYSQDEGATWTKTGESVTNPGRDAQEAIFNVNLSGKVRFRIRKLGLGANTSTVSNGLLNIDDFSVFQNIN</sequence>
<proteinExistence type="predicted"/>
<dbReference type="PROSITE" id="PS51257">
    <property type="entry name" value="PROKAR_LIPOPROTEIN"/>
    <property type="match status" value="1"/>
</dbReference>
<evidence type="ECO:0000313" key="3">
    <source>
        <dbReference type="Proteomes" id="UP001517247"/>
    </source>
</evidence>
<keyword evidence="3" id="KW-1185">Reference proteome</keyword>
<dbReference type="Pfam" id="PF18942">
    <property type="entry name" value="DUF5689"/>
    <property type="match status" value="1"/>
</dbReference>
<dbReference type="EMBL" id="SSHJ02000007">
    <property type="protein sequence ID" value="MFN0256710.1"/>
    <property type="molecule type" value="Genomic_DNA"/>
</dbReference>
<dbReference type="InterPro" id="IPR043744">
    <property type="entry name" value="DUF5689"/>
</dbReference>
<name>A0ABW9J9B2_9SPHI</name>
<evidence type="ECO:0000259" key="1">
    <source>
        <dbReference type="Pfam" id="PF18942"/>
    </source>
</evidence>
<protein>
    <submittedName>
        <fullName evidence="2">DUF5689 domain-containing protein</fullName>
    </submittedName>
</protein>
<gene>
    <name evidence="2" type="ORF">E6A44_014065</name>
</gene>
<dbReference type="Proteomes" id="UP001517247">
    <property type="component" value="Unassembled WGS sequence"/>
</dbReference>
<comment type="caution">
    <text evidence="2">The sequence shown here is derived from an EMBL/GenBank/DDBJ whole genome shotgun (WGS) entry which is preliminary data.</text>
</comment>